<dbReference type="InterPro" id="IPR000305">
    <property type="entry name" value="GIY-YIG_endonuc"/>
</dbReference>
<sequence>MKREGRTALYRVFDAAGKLLYIGISQNPDVRFGQHSQTKPWWPEVAERRVEWHDTRAEAAKTEKEAIRAEQPYWNLHHIVRPLGDSESEKLCGEYREALEEVRFLRPIVTELAVAELRKGATAAQLSAATGMTPEVFRRLAREHDIPVAEKYQSRADLFRARTAADKQTDDA</sequence>
<dbReference type="Pfam" id="PF01541">
    <property type="entry name" value="GIY-YIG"/>
    <property type="match status" value="1"/>
</dbReference>
<feature type="domain" description="GIY-YIG" evidence="1">
    <location>
        <begin position="5"/>
        <end position="76"/>
    </location>
</feature>
<comment type="caution">
    <text evidence="2">The sequence shown here is derived from an EMBL/GenBank/DDBJ whole genome shotgun (WGS) entry which is preliminary data.</text>
</comment>
<dbReference type="SUPFAM" id="SSF82771">
    <property type="entry name" value="GIY-YIG endonuclease"/>
    <property type="match status" value="1"/>
</dbReference>
<reference evidence="3" key="1">
    <citation type="submission" date="2016-11" db="EMBL/GenBank/DDBJ databases">
        <authorList>
            <person name="Jaros S."/>
            <person name="Januszkiewicz K."/>
            <person name="Wedrychowicz H."/>
        </authorList>
    </citation>
    <scope>NUCLEOTIDE SEQUENCE [LARGE SCALE GENOMIC DNA]</scope>
    <source>
        <strain evidence="3">CGMCC 4.3555</strain>
    </source>
</reference>
<accession>A0A9X8MT49</accession>
<gene>
    <name evidence="2" type="ORF">SAMN05216268_10634</name>
</gene>
<dbReference type="EMBL" id="FRBK01000006">
    <property type="protein sequence ID" value="SHL73996.1"/>
    <property type="molecule type" value="Genomic_DNA"/>
</dbReference>
<evidence type="ECO:0000259" key="1">
    <source>
        <dbReference type="PROSITE" id="PS50164"/>
    </source>
</evidence>
<dbReference type="Proteomes" id="UP000184388">
    <property type="component" value="Unassembled WGS sequence"/>
</dbReference>
<organism evidence="2 3">
    <name type="scientific">Streptomyces yunnanensis</name>
    <dbReference type="NCBI Taxonomy" id="156453"/>
    <lineage>
        <taxon>Bacteria</taxon>
        <taxon>Bacillati</taxon>
        <taxon>Actinomycetota</taxon>
        <taxon>Actinomycetes</taxon>
        <taxon>Kitasatosporales</taxon>
        <taxon>Streptomycetaceae</taxon>
        <taxon>Streptomyces</taxon>
    </lineage>
</organism>
<dbReference type="PROSITE" id="PS50164">
    <property type="entry name" value="GIY_YIG"/>
    <property type="match status" value="1"/>
</dbReference>
<name>A0A9X8MT49_9ACTN</name>
<dbReference type="SMART" id="SM00465">
    <property type="entry name" value="GIYc"/>
    <property type="match status" value="1"/>
</dbReference>
<dbReference type="AlphaFoldDB" id="A0A9X8MT49"/>
<proteinExistence type="predicted"/>
<evidence type="ECO:0000313" key="2">
    <source>
        <dbReference type="EMBL" id="SHL73996.1"/>
    </source>
</evidence>
<protein>
    <submittedName>
        <fullName evidence="2">GIY-YIG catalytic domain-containing protein</fullName>
    </submittedName>
</protein>
<evidence type="ECO:0000313" key="3">
    <source>
        <dbReference type="Proteomes" id="UP000184388"/>
    </source>
</evidence>
<dbReference type="InterPro" id="IPR035901">
    <property type="entry name" value="GIY-YIG_endonuc_sf"/>
</dbReference>
<dbReference type="RefSeq" id="WP_073444580.1">
    <property type="nucleotide sequence ID" value="NZ_FRBK01000006.1"/>
</dbReference>